<dbReference type="Gene3D" id="3.40.50.720">
    <property type="entry name" value="NAD(P)-binding Rossmann-like Domain"/>
    <property type="match status" value="1"/>
</dbReference>
<dbReference type="Proteomes" id="UP000182409">
    <property type="component" value="Unassembled WGS sequence"/>
</dbReference>
<feature type="domain" description="NAD-dependent epimerase/dehydratase" evidence="1">
    <location>
        <begin position="6"/>
        <end position="212"/>
    </location>
</feature>
<protein>
    <submittedName>
        <fullName evidence="2">Nucleoside-diphosphate-sugar epimerase</fullName>
    </submittedName>
</protein>
<organism evidence="2 3">
    <name type="scientific">Terriglobus roseus</name>
    <dbReference type="NCBI Taxonomy" id="392734"/>
    <lineage>
        <taxon>Bacteria</taxon>
        <taxon>Pseudomonadati</taxon>
        <taxon>Acidobacteriota</taxon>
        <taxon>Terriglobia</taxon>
        <taxon>Terriglobales</taxon>
        <taxon>Acidobacteriaceae</taxon>
        <taxon>Terriglobus</taxon>
    </lineage>
</organism>
<dbReference type="InterPro" id="IPR036291">
    <property type="entry name" value="NAD(P)-bd_dom_sf"/>
</dbReference>
<dbReference type="SUPFAM" id="SSF51735">
    <property type="entry name" value="NAD(P)-binding Rossmann-fold domains"/>
    <property type="match status" value="1"/>
</dbReference>
<proteinExistence type="predicted"/>
<evidence type="ECO:0000259" key="1">
    <source>
        <dbReference type="Pfam" id="PF01370"/>
    </source>
</evidence>
<dbReference type="PANTHER" id="PTHR12126:SF11">
    <property type="entry name" value="NADH DEHYDROGENASE [UBIQUINONE] 1 ALPHA SUBCOMPLEX SUBUNIT 9, MITOCHONDRIAL"/>
    <property type="match status" value="1"/>
</dbReference>
<evidence type="ECO:0000313" key="3">
    <source>
        <dbReference type="Proteomes" id="UP000182409"/>
    </source>
</evidence>
<gene>
    <name evidence="2" type="ORF">SAMN05443244_1437</name>
</gene>
<dbReference type="EMBL" id="FNSD01000001">
    <property type="protein sequence ID" value="SEB64627.1"/>
    <property type="molecule type" value="Genomic_DNA"/>
</dbReference>
<dbReference type="InterPro" id="IPR051207">
    <property type="entry name" value="ComplexI_NDUFA9_subunit"/>
</dbReference>
<dbReference type="OrthoDB" id="9809586at2"/>
<dbReference type="GO" id="GO:0044877">
    <property type="term" value="F:protein-containing complex binding"/>
    <property type="evidence" value="ECO:0007669"/>
    <property type="project" value="TreeGrafter"/>
</dbReference>
<dbReference type="PANTHER" id="PTHR12126">
    <property type="entry name" value="NADH-UBIQUINONE OXIDOREDUCTASE 39 KDA SUBUNIT-RELATED"/>
    <property type="match status" value="1"/>
</dbReference>
<sequence length="311" mass="34527">MQNRKIVITGAAGLVGQNLIARLKARGRTNIVAIDKHPTNCNVLRQFHPDIQVIQTDLASGNDWQDSLAGCTALVSGNAQIGGLFKEEYVRNNVTASERLMEAAKLHGVPYVVNISSSVVNSMAVDNYTETKKAQEKLVLEAGIKQVILRPTLMFGWFDRKHVGWLARLMKKIPVFPIPGNGKYLRQPLFAGDFCDVIIASVEREITGAYNITGQERVDYIDLMTMVRNAVGAKARIVKIPYNAFYAMLKIAGIFDKNPAFTPKQLEALTTPDVFEVIDWPGIFGVRATPLQEALEITFRDPKYSSVVLDF</sequence>
<name>A0A1H4L1K7_9BACT</name>
<dbReference type="Pfam" id="PF01370">
    <property type="entry name" value="Epimerase"/>
    <property type="match status" value="1"/>
</dbReference>
<accession>A0A1H4L1K7</accession>
<reference evidence="2 3" key="1">
    <citation type="submission" date="2016-10" db="EMBL/GenBank/DDBJ databases">
        <authorList>
            <person name="de Groot N.N."/>
        </authorList>
    </citation>
    <scope>NUCLEOTIDE SEQUENCE [LARGE SCALE GENOMIC DNA]</scope>
    <source>
        <strain evidence="2 3">AB35.6</strain>
    </source>
</reference>
<dbReference type="InterPro" id="IPR001509">
    <property type="entry name" value="Epimerase_deHydtase"/>
</dbReference>
<evidence type="ECO:0000313" key="2">
    <source>
        <dbReference type="EMBL" id="SEB64627.1"/>
    </source>
</evidence>
<dbReference type="RefSeq" id="WP_074652976.1">
    <property type="nucleotide sequence ID" value="NZ_FNSD01000001.1"/>
</dbReference>
<dbReference type="AlphaFoldDB" id="A0A1H4L1K7"/>